<reference evidence="17" key="2">
    <citation type="submission" date="2014-07" db="EMBL/GenBank/DDBJ databases">
        <authorList>
            <person name="Hull J."/>
        </authorList>
    </citation>
    <scope>NUCLEOTIDE SEQUENCE</scope>
</reference>
<organism evidence="17">
    <name type="scientific">Lygus hesperus</name>
    <name type="common">Western plant bug</name>
    <dbReference type="NCBI Taxonomy" id="30085"/>
    <lineage>
        <taxon>Eukaryota</taxon>
        <taxon>Metazoa</taxon>
        <taxon>Ecdysozoa</taxon>
        <taxon>Arthropoda</taxon>
        <taxon>Hexapoda</taxon>
        <taxon>Insecta</taxon>
        <taxon>Pterygota</taxon>
        <taxon>Neoptera</taxon>
        <taxon>Paraneoptera</taxon>
        <taxon>Hemiptera</taxon>
        <taxon>Heteroptera</taxon>
        <taxon>Panheteroptera</taxon>
        <taxon>Cimicomorpha</taxon>
        <taxon>Miridae</taxon>
        <taxon>Mirini</taxon>
        <taxon>Lygus</taxon>
    </lineage>
</organism>
<dbReference type="InterPro" id="IPR009071">
    <property type="entry name" value="HMG_box_dom"/>
</dbReference>
<dbReference type="EMBL" id="GBHO01026062">
    <property type="protein sequence ID" value="JAG17542.1"/>
    <property type="molecule type" value="Transcribed_RNA"/>
</dbReference>
<dbReference type="CDD" id="cd21992">
    <property type="entry name" value="HMG-box_MAEL"/>
    <property type="match status" value="1"/>
</dbReference>
<name>A0A0A9Y2N6_LYGHE</name>
<dbReference type="PROSITE" id="PS50118">
    <property type="entry name" value="HMG_BOX_2"/>
    <property type="match status" value="1"/>
</dbReference>
<feature type="DNA-binding region" description="HMG box" evidence="11">
    <location>
        <begin position="4"/>
        <end position="73"/>
    </location>
</feature>
<dbReference type="EMBL" id="GBRD01016798">
    <property type="protein sequence ID" value="JAG49029.1"/>
    <property type="molecule type" value="Transcribed_RNA"/>
</dbReference>
<feature type="domain" description="HMG box" evidence="13">
    <location>
        <begin position="4"/>
        <end position="73"/>
    </location>
</feature>
<evidence type="ECO:0000313" key="22">
    <source>
        <dbReference type="EMBL" id="JAQ11332.1"/>
    </source>
</evidence>
<evidence type="ECO:0000313" key="19">
    <source>
        <dbReference type="EMBL" id="JAP98983.1"/>
    </source>
</evidence>
<dbReference type="EMBL" id="GDHC01007297">
    <property type="protein sequence ID" value="JAQ11332.1"/>
    <property type="molecule type" value="Transcribed_RNA"/>
</dbReference>
<dbReference type="EMBL" id="GBHO01019819">
    <property type="protein sequence ID" value="JAG23785.1"/>
    <property type="molecule type" value="Transcribed_RNA"/>
</dbReference>
<evidence type="ECO:0000256" key="8">
    <source>
        <dbReference type="ARBA" id="ARBA00023158"/>
    </source>
</evidence>
<evidence type="ECO:0000313" key="21">
    <source>
        <dbReference type="EMBL" id="JAQ08829.1"/>
    </source>
</evidence>
<keyword evidence="9 11" id="KW-0539">Nucleus</keyword>
<keyword evidence="5" id="KW-0963">Cytoplasm</keyword>
<proteinExistence type="inferred from homology"/>
<evidence type="ECO:0000256" key="3">
    <source>
        <dbReference type="ARBA" id="ARBA00007057"/>
    </source>
</evidence>
<dbReference type="EMBL" id="GDHC01019645">
    <property type="protein sequence ID" value="JAP98983.1"/>
    <property type="molecule type" value="Transcribed_RNA"/>
</dbReference>
<dbReference type="GO" id="GO:0030154">
    <property type="term" value="P:cell differentiation"/>
    <property type="evidence" value="ECO:0007669"/>
    <property type="project" value="UniProtKB-KW"/>
</dbReference>
<dbReference type="EMBL" id="GBHO01026061">
    <property type="protein sequence ID" value="JAG17543.1"/>
    <property type="molecule type" value="Transcribed_RNA"/>
</dbReference>
<evidence type="ECO:0000256" key="5">
    <source>
        <dbReference type="ARBA" id="ARBA00022490"/>
    </source>
</evidence>
<dbReference type="GO" id="GO:0043186">
    <property type="term" value="C:P granule"/>
    <property type="evidence" value="ECO:0007669"/>
    <property type="project" value="TreeGrafter"/>
</dbReference>
<dbReference type="PANTHER" id="PTHR21358">
    <property type="entry name" value="PROTEIN MAELSTROM HOMOLOG"/>
    <property type="match status" value="1"/>
</dbReference>
<dbReference type="Pfam" id="PF13017">
    <property type="entry name" value="Maelstrom"/>
    <property type="match status" value="1"/>
</dbReference>
<evidence type="ECO:0000256" key="1">
    <source>
        <dbReference type="ARBA" id="ARBA00004123"/>
    </source>
</evidence>
<reference evidence="19" key="4">
    <citation type="journal article" date="2016" name="Gigascience">
        <title>De novo construction of an expanded transcriptome assembly for the western tarnished plant bug, Lygus hesperus.</title>
        <authorList>
            <person name="Tassone E.E."/>
            <person name="Geib S.M."/>
            <person name="Hall B."/>
            <person name="Fabrick J.A."/>
            <person name="Brent C.S."/>
            <person name="Hull J.J."/>
        </authorList>
    </citation>
    <scope>NUCLEOTIDE SEQUENCE</scope>
</reference>
<keyword evidence="7 11" id="KW-0238">DNA-binding</keyword>
<keyword evidence="10" id="KW-0469">Meiosis</keyword>
<evidence type="ECO:0000256" key="12">
    <source>
        <dbReference type="SAM" id="MobiDB-lite"/>
    </source>
</evidence>
<comment type="similarity">
    <text evidence="3">Belongs to the maelstrom family.</text>
</comment>
<dbReference type="GO" id="GO:0045892">
    <property type="term" value="P:negative regulation of DNA-templated transcription"/>
    <property type="evidence" value="ECO:0007669"/>
    <property type="project" value="TreeGrafter"/>
</dbReference>
<dbReference type="Pfam" id="PF09011">
    <property type="entry name" value="HMG_box_2"/>
    <property type="match status" value="1"/>
</dbReference>
<evidence type="ECO:0000259" key="13">
    <source>
        <dbReference type="PROSITE" id="PS50118"/>
    </source>
</evidence>
<evidence type="ECO:0000256" key="10">
    <source>
        <dbReference type="ARBA" id="ARBA00023254"/>
    </source>
</evidence>
<dbReference type="EMBL" id="GBRD01016797">
    <property type="protein sequence ID" value="JAG49030.1"/>
    <property type="molecule type" value="Transcribed_RNA"/>
</dbReference>
<dbReference type="InterPro" id="IPR024970">
    <property type="entry name" value="Maelstrom"/>
</dbReference>
<dbReference type="Gene3D" id="1.10.30.10">
    <property type="entry name" value="High mobility group box domain"/>
    <property type="match status" value="1"/>
</dbReference>
<evidence type="ECO:0000256" key="9">
    <source>
        <dbReference type="ARBA" id="ARBA00023242"/>
    </source>
</evidence>
<dbReference type="GO" id="GO:0043565">
    <property type="term" value="F:sequence-specific DNA binding"/>
    <property type="evidence" value="ECO:0007669"/>
    <property type="project" value="TreeGrafter"/>
</dbReference>
<evidence type="ECO:0000313" key="14">
    <source>
        <dbReference type="EMBL" id="JAG17542.1"/>
    </source>
</evidence>
<evidence type="ECO:0000313" key="23">
    <source>
        <dbReference type="EMBL" id="JAQ14257.1"/>
    </source>
</evidence>
<reference evidence="18" key="3">
    <citation type="submission" date="2014-09" db="EMBL/GenBank/DDBJ databases">
        <authorList>
            <person name="Magalhaes I.L.F."/>
            <person name="Oliveira U."/>
            <person name="Santos F.R."/>
            <person name="Vidigal T.H.D.A."/>
            <person name="Brescovit A.D."/>
            <person name="Santos A.J."/>
        </authorList>
    </citation>
    <scope>NUCLEOTIDE SEQUENCE</scope>
</reference>
<evidence type="ECO:0000313" key="15">
    <source>
        <dbReference type="EMBL" id="JAG17543.1"/>
    </source>
</evidence>
<gene>
    <name evidence="21" type="primary">mael_1</name>
    <name evidence="19" type="synonym">mael_0</name>
    <name evidence="20" type="synonym">mael_2</name>
    <name evidence="23" type="synonym">mael_3</name>
    <name evidence="22" type="synonym">mael_4</name>
    <name evidence="17" type="ORF">CM83_62878</name>
    <name evidence="15" type="ORF">CM83_62879</name>
    <name evidence="14" type="ORF">CM83_62880</name>
    <name evidence="16" type="ORF">CM83_62881</name>
    <name evidence="21" type="ORF">g.65335</name>
    <name evidence="22" type="ORF">g.65336</name>
    <name evidence="20" type="ORF">g.65338</name>
    <name evidence="19" type="ORF">g.65340</name>
    <name evidence="23" type="ORF">g.65342</name>
</gene>
<dbReference type="GO" id="GO:0007283">
    <property type="term" value="P:spermatogenesis"/>
    <property type="evidence" value="ECO:0007669"/>
    <property type="project" value="TreeGrafter"/>
</dbReference>
<evidence type="ECO:0000256" key="2">
    <source>
        <dbReference type="ARBA" id="ARBA00004496"/>
    </source>
</evidence>
<evidence type="ECO:0000256" key="6">
    <source>
        <dbReference type="ARBA" id="ARBA00022782"/>
    </source>
</evidence>
<dbReference type="InterPro" id="IPR036910">
    <property type="entry name" value="HMG_box_dom_sf"/>
</dbReference>
<dbReference type="GO" id="GO:0060964">
    <property type="term" value="P:regulation of miRNA-mediated gene silencing"/>
    <property type="evidence" value="ECO:0007669"/>
    <property type="project" value="InterPro"/>
</dbReference>
<keyword evidence="6" id="KW-0221">Differentiation</keyword>
<evidence type="ECO:0000313" key="17">
    <source>
        <dbReference type="EMBL" id="JAG23785.1"/>
    </source>
</evidence>
<evidence type="ECO:0000256" key="7">
    <source>
        <dbReference type="ARBA" id="ARBA00023125"/>
    </source>
</evidence>
<dbReference type="SUPFAM" id="SSF47095">
    <property type="entry name" value="HMG-box"/>
    <property type="match status" value="1"/>
</dbReference>
<dbReference type="EMBL" id="GDHC01009800">
    <property type="protein sequence ID" value="JAQ08829.1"/>
    <property type="molecule type" value="Transcribed_RNA"/>
</dbReference>
<dbReference type="EMBL" id="GDHC01004372">
    <property type="protein sequence ID" value="JAQ14257.1"/>
    <property type="molecule type" value="Transcribed_RNA"/>
</dbReference>
<dbReference type="AlphaFoldDB" id="A0A0A9Y2N6"/>
<dbReference type="PANTHER" id="PTHR21358:SF4">
    <property type="entry name" value="PROTEIN MAELSTROM HOMOLOG"/>
    <property type="match status" value="1"/>
</dbReference>
<evidence type="ECO:0000313" key="16">
    <source>
        <dbReference type="EMBL" id="JAG17544.1"/>
    </source>
</evidence>
<dbReference type="GO" id="GO:0005634">
    <property type="term" value="C:nucleus"/>
    <property type="evidence" value="ECO:0007669"/>
    <property type="project" value="UniProtKB-SubCell"/>
</dbReference>
<comment type="subcellular location">
    <subcellularLocation>
        <location evidence="2">Cytoplasm</location>
    </subcellularLocation>
    <subcellularLocation>
        <location evidence="1">Nucleus</location>
    </subcellularLocation>
</comment>
<evidence type="ECO:0000256" key="4">
    <source>
        <dbReference type="ARBA" id="ARBA00022473"/>
    </source>
</evidence>
<dbReference type="GO" id="GO:0007140">
    <property type="term" value="P:male meiotic nuclear division"/>
    <property type="evidence" value="ECO:0007669"/>
    <property type="project" value="TreeGrafter"/>
</dbReference>
<reference evidence="17" key="1">
    <citation type="journal article" date="2014" name="PLoS ONE">
        <title>Transcriptome-Based Identification of ABC Transporters in the Western Tarnished Plant Bug Lygus hesperus.</title>
        <authorList>
            <person name="Hull J.J."/>
            <person name="Chaney K."/>
            <person name="Geib S.M."/>
            <person name="Fabrick J.A."/>
            <person name="Brent C.S."/>
            <person name="Walsh D."/>
            <person name="Lavine L.C."/>
        </authorList>
    </citation>
    <scope>NUCLEOTIDE SEQUENCE</scope>
</reference>
<evidence type="ECO:0000313" key="18">
    <source>
        <dbReference type="EMBL" id="JAG49029.1"/>
    </source>
</evidence>
<dbReference type="EMBL" id="GDHC01011782">
    <property type="protein sequence ID" value="JAQ06847.1"/>
    <property type="molecule type" value="Transcribed_RNA"/>
</dbReference>
<sequence>MGSKNKGRNGFYYFMVDLQKEKADDGHFYRMDEMSGIAGPLWKNLSLDEREYYNRRAKEEKLKGASDMDRKYNSLGVSFSVVEGIERELDEQERVMKATIRNIAQSSSPEALIRKPFYFCHVNYYFQPDKDSYQPAEIALAEFTLEDGLRETRHFILHPGKIPLGMKAEAQTWADKTHGIRLVDKPGEEIEREGDFVKVFSNIVNFLKNDAGVGQGGGGMVLPVMYSMPDSLNNNTSLSAVKSCMNFLSGCAHENRDLFRVYPLPELFYHLWKKFEKKGDETPTVAVLENEVEKDIFSGAADLGCEFHEAKDLSLHCSLSMVKRWVFTVCDFVNKMTGIETIPGCHAPDNADLQWAAIQSSKRMNPDVKVGYVDPPPPKSPPKFVDLTKMQELRIREKEAVEEELSQAERLPPPVSAVFRGGPLPPNLNDRDFPPIGTSGRGMYLPRSKWPAVSSQRGRRQ</sequence>
<evidence type="ECO:0000256" key="11">
    <source>
        <dbReference type="PROSITE-ProRule" id="PRU00267"/>
    </source>
</evidence>
<accession>A0A0A9Y2N6</accession>
<dbReference type="EMBL" id="GBHO01026060">
    <property type="protein sequence ID" value="JAG17544.1"/>
    <property type="molecule type" value="Transcribed_RNA"/>
</dbReference>
<keyword evidence="8" id="KW-0943">RNA-mediated gene silencing</keyword>
<dbReference type="InterPro" id="IPR039259">
    <property type="entry name" value="Protein_maelstrom"/>
</dbReference>
<feature type="region of interest" description="Disordered" evidence="12">
    <location>
        <begin position="404"/>
        <end position="461"/>
    </location>
</feature>
<keyword evidence="4" id="KW-0217">Developmental protein</keyword>
<evidence type="ECO:0000313" key="20">
    <source>
        <dbReference type="EMBL" id="JAQ06847.1"/>
    </source>
</evidence>
<dbReference type="GO" id="GO:0034587">
    <property type="term" value="P:piRNA processing"/>
    <property type="evidence" value="ECO:0007669"/>
    <property type="project" value="TreeGrafter"/>
</dbReference>
<protein>
    <submittedName>
        <fullName evidence="19">Protein maelstrom</fullName>
    </submittedName>
</protein>